<comment type="catalytic activity">
    <reaction evidence="1 5 6">
        <text>[protein]-peptidylproline (omega=180) = [protein]-peptidylproline (omega=0)</text>
        <dbReference type="Rhea" id="RHEA:16237"/>
        <dbReference type="Rhea" id="RHEA-COMP:10747"/>
        <dbReference type="Rhea" id="RHEA-COMP:10748"/>
        <dbReference type="ChEBI" id="CHEBI:83833"/>
        <dbReference type="ChEBI" id="CHEBI:83834"/>
        <dbReference type="EC" id="5.2.1.8"/>
    </reaction>
</comment>
<evidence type="ECO:0000256" key="6">
    <source>
        <dbReference type="RuleBase" id="RU003915"/>
    </source>
</evidence>
<dbReference type="GO" id="GO:0003755">
    <property type="term" value="F:peptidyl-prolyl cis-trans isomerase activity"/>
    <property type="evidence" value="ECO:0007669"/>
    <property type="project" value="UniProtKB-EC"/>
</dbReference>
<keyword evidence="3 5" id="KW-0697">Rotamase</keyword>
<dbReference type="Proteomes" id="UP001595892">
    <property type="component" value="Unassembled WGS sequence"/>
</dbReference>
<evidence type="ECO:0000256" key="7">
    <source>
        <dbReference type="SAM" id="SignalP"/>
    </source>
</evidence>
<evidence type="ECO:0000313" key="9">
    <source>
        <dbReference type="EMBL" id="MFC4727231.1"/>
    </source>
</evidence>
<evidence type="ECO:0000256" key="4">
    <source>
        <dbReference type="ARBA" id="ARBA00023235"/>
    </source>
</evidence>
<protein>
    <recommendedName>
        <fullName evidence="6">Peptidyl-prolyl cis-trans isomerase</fullName>
        <ecNumber evidence="6">5.2.1.8</ecNumber>
    </recommendedName>
</protein>
<keyword evidence="10" id="KW-1185">Reference proteome</keyword>
<evidence type="ECO:0000256" key="1">
    <source>
        <dbReference type="ARBA" id="ARBA00000971"/>
    </source>
</evidence>
<dbReference type="InterPro" id="IPR001179">
    <property type="entry name" value="PPIase_FKBP_dom"/>
</dbReference>
<evidence type="ECO:0000256" key="3">
    <source>
        <dbReference type="ARBA" id="ARBA00023110"/>
    </source>
</evidence>
<organism evidence="9 10">
    <name type="scientific">Coralloluteibacterium thermophilum</name>
    <dbReference type="NCBI Taxonomy" id="2707049"/>
    <lineage>
        <taxon>Bacteria</taxon>
        <taxon>Pseudomonadati</taxon>
        <taxon>Pseudomonadota</taxon>
        <taxon>Gammaproteobacteria</taxon>
        <taxon>Lysobacterales</taxon>
        <taxon>Lysobacteraceae</taxon>
        <taxon>Coralloluteibacterium</taxon>
    </lineage>
</organism>
<dbReference type="EC" id="5.2.1.8" evidence="6"/>
<dbReference type="PANTHER" id="PTHR43811:SF19">
    <property type="entry name" value="39 KDA FK506-BINDING NUCLEAR PROTEIN"/>
    <property type="match status" value="1"/>
</dbReference>
<evidence type="ECO:0000256" key="5">
    <source>
        <dbReference type="PROSITE-ProRule" id="PRU00277"/>
    </source>
</evidence>
<dbReference type="RefSeq" id="WP_377003254.1">
    <property type="nucleotide sequence ID" value="NZ_JBHSGG010000006.1"/>
</dbReference>
<gene>
    <name evidence="9" type="ORF">ACFO3Q_03495</name>
</gene>
<comment type="similarity">
    <text evidence="2 6">Belongs to the FKBP-type PPIase family.</text>
</comment>
<dbReference type="Gene3D" id="3.10.50.40">
    <property type="match status" value="1"/>
</dbReference>
<evidence type="ECO:0000313" key="10">
    <source>
        <dbReference type="Proteomes" id="UP001595892"/>
    </source>
</evidence>
<feature type="chain" id="PRO_5046989320" description="Peptidyl-prolyl cis-trans isomerase" evidence="7">
    <location>
        <begin position="24"/>
        <end position="141"/>
    </location>
</feature>
<comment type="caution">
    <text evidence="9">The sequence shown here is derived from an EMBL/GenBank/DDBJ whole genome shotgun (WGS) entry which is preliminary data.</text>
</comment>
<name>A0ABV9NG27_9GAMM</name>
<accession>A0ABV9NG27</accession>
<keyword evidence="4 5" id="KW-0413">Isomerase</keyword>
<keyword evidence="7" id="KW-0732">Signal</keyword>
<dbReference type="SUPFAM" id="SSF54534">
    <property type="entry name" value="FKBP-like"/>
    <property type="match status" value="1"/>
</dbReference>
<dbReference type="PROSITE" id="PS50059">
    <property type="entry name" value="FKBP_PPIASE"/>
    <property type="match status" value="1"/>
</dbReference>
<reference evidence="10" key="1">
    <citation type="journal article" date="2019" name="Int. J. Syst. Evol. Microbiol.">
        <title>The Global Catalogue of Microorganisms (GCM) 10K type strain sequencing project: providing services to taxonomists for standard genome sequencing and annotation.</title>
        <authorList>
            <consortium name="The Broad Institute Genomics Platform"/>
            <consortium name="The Broad Institute Genome Sequencing Center for Infectious Disease"/>
            <person name="Wu L."/>
            <person name="Ma J."/>
        </authorList>
    </citation>
    <scope>NUCLEOTIDE SEQUENCE [LARGE SCALE GENOMIC DNA]</scope>
    <source>
        <strain evidence="10">CGMCC 1.13574</strain>
    </source>
</reference>
<dbReference type="Pfam" id="PF00254">
    <property type="entry name" value="FKBP_C"/>
    <property type="match status" value="1"/>
</dbReference>
<evidence type="ECO:0000259" key="8">
    <source>
        <dbReference type="PROSITE" id="PS50059"/>
    </source>
</evidence>
<proteinExistence type="inferred from homology"/>
<feature type="signal peptide" evidence="7">
    <location>
        <begin position="1"/>
        <end position="23"/>
    </location>
</feature>
<dbReference type="EMBL" id="JBHSGG010000006">
    <property type="protein sequence ID" value="MFC4727231.1"/>
    <property type="molecule type" value="Genomic_DNA"/>
</dbReference>
<sequence>MPRLLVLAALLFAIPALPAAAQARVDQLTIIDERVGEGHMALEGMHASVTYAGWLYDPTQPDQKGRQFDASLDPENPFVMMIGSRRLIRGWNEGMIGMRIGGKRRLLLPPEDAYGAQGAPPAIPPYASLVFEIELHDLEQR</sequence>
<evidence type="ECO:0000256" key="2">
    <source>
        <dbReference type="ARBA" id="ARBA00006577"/>
    </source>
</evidence>
<dbReference type="InterPro" id="IPR046357">
    <property type="entry name" value="PPIase_dom_sf"/>
</dbReference>
<feature type="domain" description="PPIase FKBP-type" evidence="8">
    <location>
        <begin position="44"/>
        <end position="139"/>
    </location>
</feature>
<dbReference type="PANTHER" id="PTHR43811">
    <property type="entry name" value="FKBP-TYPE PEPTIDYL-PROLYL CIS-TRANS ISOMERASE FKPA"/>
    <property type="match status" value="1"/>
</dbReference>